<proteinExistence type="predicted"/>
<dbReference type="KEGG" id="parq:DSM112329_04546"/>
<name>A0AAU7B131_9ACTN</name>
<dbReference type="EMBL" id="CP114014">
    <property type="protein sequence ID" value="XAY07658.1"/>
    <property type="molecule type" value="Genomic_DNA"/>
</dbReference>
<protein>
    <submittedName>
        <fullName evidence="1">Uncharacterized protein</fullName>
    </submittedName>
</protein>
<accession>A0AAU7B131</accession>
<evidence type="ECO:0000313" key="1">
    <source>
        <dbReference type="EMBL" id="XAY07658.1"/>
    </source>
</evidence>
<sequence length="313" mass="34045">MASSFLAVQFEFTHAIGPHAGRYIVAHPSSVDSTGAALRSDALTRRQQLSGQTMQKGTADVLAISVDVAPARIPKLRRKAKEAEVDSGPAEVPLLLATFIRGTRPLDRKVADAELLELSVDEDAQQAWVAEGLLVLNRAIRAYRAGSRDPYVREVAQRDSRTTRIGYGTTESLPNGKFTRAAVLPLPLGLKASREERLAPSETTANVLAGRASVLEGEDLLLRAYTDLDHGRTRAAALQVRAAVHLLELELRDLDGGNIGVDFDELANDTDRIVAAIAGGPLEHEQVVEVEAIVERIEHAIELWRFTPRLETS</sequence>
<gene>
    <name evidence="1" type="ORF">DSM112329_04546</name>
</gene>
<reference evidence="1" key="1">
    <citation type="submission" date="2022-12" db="EMBL/GenBank/DDBJ databases">
        <title>Paraconexibacter alkalitolerans sp. nov. and Baekduia alba sp. nov., isolated from soil and emended description of the genera Paraconexibacter (Chun et al., 2020) and Baekduia (An et al., 2020).</title>
        <authorList>
            <person name="Vieira S."/>
            <person name="Huber K.J."/>
            <person name="Geppert A."/>
            <person name="Wolf J."/>
            <person name="Neumann-Schaal M."/>
            <person name="Muesken M."/>
            <person name="Overmann J."/>
        </authorList>
    </citation>
    <scope>NUCLEOTIDE SEQUENCE</scope>
    <source>
        <strain evidence="1">AEG42_29</strain>
    </source>
</reference>
<dbReference type="RefSeq" id="WP_354698848.1">
    <property type="nucleotide sequence ID" value="NZ_CP114014.1"/>
</dbReference>
<dbReference type="AlphaFoldDB" id="A0AAU7B131"/>
<organism evidence="1">
    <name type="scientific">Paraconexibacter sp. AEG42_29</name>
    <dbReference type="NCBI Taxonomy" id="2997339"/>
    <lineage>
        <taxon>Bacteria</taxon>
        <taxon>Bacillati</taxon>
        <taxon>Actinomycetota</taxon>
        <taxon>Thermoleophilia</taxon>
        <taxon>Solirubrobacterales</taxon>
        <taxon>Paraconexibacteraceae</taxon>
        <taxon>Paraconexibacter</taxon>
    </lineage>
</organism>